<protein>
    <submittedName>
        <fullName evidence="10">SusC/RagA family protein</fullName>
    </submittedName>
</protein>
<dbReference type="PROSITE" id="PS52016">
    <property type="entry name" value="TONB_DEPENDENT_REC_3"/>
    <property type="match status" value="1"/>
</dbReference>
<evidence type="ECO:0000313" key="11">
    <source>
        <dbReference type="Proteomes" id="UP000251889"/>
    </source>
</evidence>
<comment type="similarity">
    <text evidence="7">Belongs to the TonB-dependent receptor family.</text>
</comment>
<dbReference type="Gene3D" id="2.170.130.10">
    <property type="entry name" value="TonB-dependent receptor, plug domain"/>
    <property type="match status" value="1"/>
</dbReference>
<name>A0A364Y3A1_9BACT</name>
<keyword evidence="8" id="KW-0732">Signal</keyword>
<dbReference type="AlphaFoldDB" id="A0A364Y3A1"/>
<dbReference type="InterPro" id="IPR023996">
    <property type="entry name" value="TonB-dep_OMP_SusC/RagA"/>
</dbReference>
<dbReference type="InterPro" id="IPR012910">
    <property type="entry name" value="Plug_dom"/>
</dbReference>
<dbReference type="RefSeq" id="WP_112746869.1">
    <property type="nucleotide sequence ID" value="NZ_QMFY01000004.1"/>
</dbReference>
<evidence type="ECO:0000256" key="5">
    <source>
        <dbReference type="ARBA" id="ARBA00023136"/>
    </source>
</evidence>
<evidence type="ECO:0000256" key="3">
    <source>
        <dbReference type="ARBA" id="ARBA00022452"/>
    </source>
</evidence>
<sequence length="1103" mass="123508">MKKFLLALPLFCIAFVCAQAQERKVSGKVNSAKDGGELPGVSVRIKGTNQGTVTSTDGIYDINASPTDTLQFTFVGFITRDEIVGNRTVINVPMDTETTELDEVVVTGFQEVERKLFTGSTANIKMSEAKIPGMTDASQMLEGRVAGVTVDNISGTFGASPKIRIRGNTSINGDTQPLMVVDGVILEDLNAATADDIMTGNANTLTTSSIAGINPDDIESMQILKDASATAQYGTRAKNGVIVITTKKGKSGQTKVSYTGNFSFHIRPSYSQFDILNSNDEMSVYREMYDKGLIDVTTAVKAKNYGSIGKMFVLVNRNQLRWDGDGTLNEEFLNKYENANTDWFDVLFRNFSVQQQHSLSFTSGSEKQSNYYSLSFMDDAGQTIADNVKRYVVTAKNSFQFTDKFHLDLKLNANYRDQKVPGTQNRDFDPITGRFKRDFDINPLSYALNTSRSIRPYDDNGELEYFRRNFAAFNILDELSLNYININVSDISTQADFNYEIKPNIVFRSTIQGRYATTKREHVIHEKSNQAEAYRADSTQFIKAANNLLYSDPDDPSSQPKVVLPVGGFNNINEDELTYFYIRNSINWDKVFNTVHSVNVMAGQEIKYTNRTSRRADGIGVVYENGGVVQTDPSMIEFLARQGISPYALGKDKERFAGLYVTGAYAYKEKYIFNATARYDGSNRLGESIQARYLPTWNVSGAWNIDQEDFFKPKWVDFLKIRATYGLSANLGPNTSALLNIRSRVTLRPTDVETYLYIQDLKNDDLTWEKLKEVNVGFDYGIFNNNVTGTIDFYHRNCYDLIGLFQTSGVGGAEFKNGNYADMTARGFEFAINALALRSRDFSWTTSFNIGYTRDEITRLEFNPRLGDAIVQGGAAVIGGPRRGLFSTRFAGLDTRGIPAFYDGNGEVVYNYSLQDRENIRDVLKYEGSAEPRGAGGFTNIFTYKNFALNIFISYKFDYKIRLDDAFSPRYTDFSSLSRSFVNRWVTSGDEQVTDIPVILDQEILEKETSDYQSAYDLYNKSTARVADGTYARLKSVRLSYTLPGQLARRIGANNASISFEGQNLLLLYSDKKLNGQDPEFFSAGGVALPQPKLFTTSITLNF</sequence>
<keyword evidence="2 7" id="KW-0813">Transport</keyword>
<dbReference type="Pfam" id="PF07715">
    <property type="entry name" value="Plug"/>
    <property type="match status" value="1"/>
</dbReference>
<keyword evidence="5 7" id="KW-0472">Membrane</keyword>
<keyword evidence="3 7" id="KW-1134">Transmembrane beta strand</keyword>
<feature type="signal peptide" evidence="8">
    <location>
        <begin position="1"/>
        <end position="20"/>
    </location>
</feature>
<reference evidence="10 11" key="1">
    <citation type="submission" date="2018-06" db="EMBL/GenBank/DDBJ databases">
        <title>Chryseolinea flavus sp. nov., a member of the phylum Bacteroidetes isolated from soil.</title>
        <authorList>
            <person name="Li Y."/>
            <person name="Wang J."/>
        </authorList>
    </citation>
    <scope>NUCLEOTIDE SEQUENCE [LARGE SCALE GENOMIC DNA]</scope>
    <source>
        <strain evidence="10 11">SDU1-6</strain>
    </source>
</reference>
<dbReference type="InterPro" id="IPR039426">
    <property type="entry name" value="TonB-dep_rcpt-like"/>
</dbReference>
<feature type="chain" id="PRO_5016653033" evidence="8">
    <location>
        <begin position="21"/>
        <end position="1103"/>
    </location>
</feature>
<keyword evidence="4 7" id="KW-0812">Transmembrane</keyword>
<evidence type="ECO:0000256" key="1">
    <source>
        <dbReference type="ARBA" id="ARBA00004571"/>
    </source>
</evidence>
<dbReference type="SUPFAM" id="SSF56935">
    <property type="entry name" value="Porins"/>
    <property type="match status" value="1"/>
</dbReference>
<proteinExistence type="inferred from homology"/>
<dbReference type="NCBIfam" id="TIGR04057">
    <property type="entry name" value="SusC_RagA_signa"/>
    <property type="match status" value="1"/>
</dbReference>
<comment type="subcellular location">
    <subcellularLocation>
        <location evidence="1 7">Cell outer membrane</location>
        <topology evidence="1 7">Multi-pass membrane protein</topology>
    </subcellularLocation>
</comment>
<comment type="caution">
    <text evidence="10">The sequence shown here is derived from an EMBL/GenBank/DDBJ whole genome shotgun (WGS) entry which is preliminary data.</text>
</comment>
<feature type="domain" description="TonB-dependent receptor plug" evidence="9">
    <location>
        <begin position="118"/>
        <end position="241"/>
    </location>
</feature>
<evidence type="ECO:0000256" key="8">
    <source>
        <dbReference type="SAM" id="SignalP"/>
    </source>
</evidence>
<keyword evidence="11" id="KW-1185">Reference proteome</keyword>
<evidence type="ECO:0000259" key="9">
    <source>
        <dbReference type="Pfam" id="PF07715"/>
    </source>
</evidence>
<accession>A0A364Y3A1</accession>
<keyword evidence="6 7" id="KW-0998">Cell outer membrane</keyword>
<dbReference type="Pfam" id="PF13715">
    <property type="entry name" value="CarbopepD_reg_2"/>
    <property type="match status" value="1"/>
</dbReference>
<dbReference type="InterPro" id="IPR037066">
    <property type="entry name" value="Plug_dom_sf"/>
</dbReference>
<dbReference type="GO" id="GO:0009279">
    <property type="term" value="C:cell outer membrane"/>
    <property type="evidence" value="ECO:0007669"/>
    <property type="project" value="UniProtKB-SubCell"/>
</dbReference>
<dbReference type="SUPFAM" id="SSF49464">
    <property type="entry name" value="Carboxypeptidase regulatory domain-like"/>
    <property type="match status" value="1"/>
</dbReference>
<organism evidence="10 11">
    <name type="scientific">Pseudochryseolinea flava</name>
    <dbReference type="NCBI Taxonomy" id="2059302"/>
    <lineage>
        <taxon>Bacteria</taxon>
        <taxon>Pseudomonadati</taxon>
        <taxon>Bacteroidota</taxon>
        <taxon>Cytophagia</taxon>
        <taxon>Cytophagales</taxon>
        <taxon>Fulvivirgaceae</taxon>
        <taxon>Pseudochryseolinea</taxon>
    </lineage>
</organism>
<dbReference type="NCBIfam" id="TIGR04056">
    <property type="entry name" value="OMP_RagA_SusC"/>
    <property type="match status" value="1"/>
</dbReference>
<dbReference type="EMBL" id="QMFY01000004">
    <property type="protein sequence ID" value="RAW01383.1"/>
    <property type="molecule type" value="Genomic_DNA"/>
</dbReference>
<evidence type="ECO:0000256" key="4">
    <source>
        <dbReference type="ARBA" id="ARBA00022692"/>
    </source>
</evidence>
<gene>
    <name evidence="10" type="ORF">DQQ10_10805</name>
</gene>
<evidence type="ECO:0000256" key="6">
    <source>
        <dbReference type="ARBA" id="ARBA00023237"/>
    </source>
</evidence>
<evidence type="ECO:0000256" key="7">
    <source>
        <dbReference type="PROSITE-ProRule" id="PRU01360"/>
    </source>
</evidence>
<dbReference type="Gene3D" id="2.40.170.20">
    <property type="entry name" value="TonB-dependent receptor, beta-barrel domain"/>
    <property type="match status" value="1"/>
</dbReference>
<evidence type="ECO:0000313" key="10">
    <source>
        <dbReference type="EMBL" id="RAW01383.1"/>
    </source>
</evidence>
<dbReference type="InterPro" id="IPR008969">
    <property type="entry name" value="CarboxyPept-like_regulatory"/>
</dbReference>
<evidence type="ECO:0000256" key="2">
    <source>
        <dbReference type="ARBA" id="ARBA00022448"/>
    </source>
</evidence>
<dbReference type="OrthoDB" id="9768177at2"/>
<dbReference type="InterPro" id="IPR023997">
    <property type="entry name" value="TonB-dep_OMP_SusC/RagA_CS"/>
</dbReference>
<dbReference type="InterPro" id="IPR036942">
    <property type="entry name" value="Beta-barrel_TonB_sf"/>
</dbReference>
<dbReference type="Proteomes" id="UP000251889">
    <property type="component" value="Unassembled WGS sequence"/>
</dbReference>